<dbReference type="RefSeq" id="WP_021726472.1">
    <property type="nucleotide sequence ID" value="NZ_AWEZ01000055.1"/>
</dbReference>
<dbReference type="Proteomes" id="UP000016638">
    <property type="component" value="Unassembled WGS sequence"/>
</dbReference>
<organism evidence="2 3">
    <name type="scientific">Olsenella profusa F0195</name>
    <dbReference type="NCBI Taxonomy" id="1125712"/>
    <lineage>
        <taxon>Bacteria</taxon>
        <taxon>Bacillati</taxon>
        <taxon>Actinomycetota</taxon>
        <taxon>Coriobacteriia</taxon>
        <taxon>Coriobacteriales</taxon>
        <taxon>Atopobiaceae</taxon>
        <taxon>Olsenella</taxon>
    </lineage>
</organism>
<proteinExistence type="predicted"/>
<comment type="caution">
    <text evidence="2">The sequence shown here is derived from an EMBL/GenBank/DDBJ whole genome shotgun (WGS) entry which is preliminary data.</text>
</comment>
<keyword evidence="3" id="KW-1185">Reference proteome</keyword>
<accession>U2TMM2</accession>
<dbReference type="STRING" id="1125712.HMPREF1316_2688"/>
<evidence type="ECO:0000313" key="2">
    <source>
        <dbReference type="EMBL" id="ERL07680.1"/>
    </source>
</evidence>
<feature type="region of interest" description="Disordered" evidence="1">
    <location>
        <begin position="42"/>
        <end position="64"/>
    </location>
</feature>
<sequence length="64" mass="7008">MRGKPGARRASCPIWDLDDWVLEHHDVVTLCRGFDCPECVADPEELGPTGPPAPPDPGVREVPF</sequence>
<dbReference type="OrthoDB" id="581608at2"/>
<evidence type="ECO:0000313" key="3">
    <source>
        <dbReference type="Proteomes" id="UP000016638"/>
    </source>
</evidence>
<dbReference type="AlphaFoldDB" id="U2TMM2"/>
<protein>
    <submittedName>
        <fullName evidence="2">Uncharacterized protein</fullName>
    </submittedName>
</protein>
<name>U2TMM2_9ACTN</name>
<evidence type="ECO:0000256" key="1">
    <source>
        <dbReference type="SAM" id="MobiDB-lite"/>
    </source>
</evidence>
<dbReference type="EMBL" id="AWEZ01000055">
    <property type="protein sequence ID" value="ERL07680.1"/>
    <property type="molecule type" value="Genomic_DNA"/>
</dbReference>
<reference evidence="2 3" key="1">
    <citation type="submission" date="2013-08" db="EMBL/GenBank/DDBJ databases">
        <authorList>
            <person name="Durkin A.S."/>
            <person name="Haft D.R."/>
            <person name="McCorrison J."/>
            <person name="Torralba M."/>
            <person name="Gillis M."/>
            <person name="Haft D.H."/>
            <person name="Methe B."/>
            <person name="Sutton G."/>
            <person name="Nelson K.E."/>
        </authorList>
    </citation>
    <scope>NUCLEOTIDE SEQUENCE [LARGE SCALE GENOMIC DNA]</scope>
    <source>
        <strain evidence="2 3">F0195</strain>
    </source>
</reference>
<gene>
    <name evidence="2" type="ORF">HMPREF1316_2688</name>
</gene>
<dbReference type="PATRIC" id="fig|1125712.3.peg.1586"/>